<evidence type="ECO:0000313" key="2">
    <source>
        <dbReference type="EMBL" id="KXK07806.1"/>
    </source>
</evidence>
<reference evidence="2 3" key="1">
    <citation type="submission" date="2015-02" db="EMBL/GenBank/DDBJ databases">
        <title>Improved understanding of the partial-nitritation anammox process through 23 genomes representing the majority of the microbial community.</title>
        <authorList>
            <person name="Speth D.R."/>
            <person name="In T Zandt M."/>
            <person name="Guerrero Cruz S."/>
            <person name="Jetten M.S."/>
            <person name="Dutilh B.E."/>
        </authorList>
    </citation>
    <scope>NUCLEOTIDE SEQUENCE [LARGE SCALE GENOMIC DNA]</scope>
    <source>
        <strain evidence="2">OLB21</strain>
    </source>
</reference>
<feature type="compositionally biased region" description="Polar residues" evidence="1">
    <location>
        <begin position="1"/>
        <end position="10"/>
    </location>
</feature>
<dbReference type="AlphaFoldDB" id="A0A136KEG8"/>
<protein>
    <submittedName>
        <fullName evidence="2">Uncharacterized protein</fullName>
    </submittedName>
</protein>
<dbReference type="EMBL" id="JYPD01000030">
    <property type="protein sequence ID" value="KXK07806.1"/>
    <property type="molecule type" value="Genomic_DNA"/>
</dbReference>
<proteinExistence type="predicted"/>
<name>A0A136KEG8_9BACT</name>
<accession>A0A136KEG8</accession>
<comment type="caution">
    <text evidence="2">The sequence shown here is derived from an EMBL/GenBank/DDBJ whole genome shotgun (WGS) entry which is preliminary data.</text>
</comment>
<dbReference type="STRING" id="1617427.UZ20_WS6002001121"/>
<evidence type="ECO:0000313" key="3">
    <source>
        <dbReference type="Proteomes" id="UP000070449"/>
    </source>
</evidence>
<feature type="region of interest" description="Disordered" evidence="1">
    <location>
        <begin position="1"/>
        <end position="30"/>
    </location>
</feature>
<sequence>MLNRLFNSGGTDDPVPEEETSLRSELDECSDYPGDRRVALQDRRNERFIQSNVEYSRQTTPTCLIKSVRNALHALGLEDRFPSFVLRLDAIADFSDDDSPGDKYEDIMKIVLSVRDGDQEMDIEPEFVNIEVKPSVKQRNRELRQSRDVLIAETAAEIQSNINETKRLVTAINYTNGIYKLNNPHDASAPKEYQDDLHAILIDSYRVDDNGFMDVRVIDPNFPDNTIARWIPLEHFVDILSDTQGHLVISSEEDYLDVVWSDLK</sequence>
<evidence type="ECO:0000256" key="1">
    <source>
        <dbReference type="SAM" id="MobiDB-lite"/>
    </source>
</evidence>
<dbReference type="Proteomes" id="UP000070449">
    <property type="component" value="Unassembled WGS sequence"/>
</dbReference>
<organism evidence="2 3">
    <name type="scientific">candidate division WS6 bacterium OLB21</name>
    <dbReference type="NCBI Taxonomy" id="1617427"/>
    <lineage>
        <taxon>Bacteria</taxon>
        <taxon>Candidatus Dojkabacteria</taxon>
    </lineage>
</organism>
<gene>
    <name evidence="2" type="ORF">UZ20_WS6002001121</name>
</gene>